<comment type="caution">
    <text evidence="5">The sequence shown here is derived from an EMBL/GenBank/DDBJ whole genome shotgun (WGS) entry which is preliminary data.</text>
</comment>
<dbReference type="Gene3D" id="3.40.1410.10">
    <property type="entry name" value="Chorismate lyase-like"/>
    <property type="match status" value="1"/>
</dbReference>
<dbReference type="RefSeq" id="WP_265764240.1">
    <property type="nucleotide sequence ID" value="NZ_JAGGJA010000001.1"/>
</dbReference>
<reference evidence="5 6" key="1">
    <citation type="submission" date="2021-03" db="EMBL/GenBank/DDBJ databases">
        <title>Aliifodinibius sp. nov., a new bacterium isolated from saline soil.</title>
        <authorList>
            <person name="Galisteo C."/>
            <person name="De La Haba R."/>
            <person name="Sanchez-Porro C."/>
            <person name="Ventosa A."/>
        </authorList>
    </citation>
    <scope>NUCLEOTIDE SEQUENCE [LARGE SCALE GENOMIC DNA]</scope>
    <source>
        <strain evidence="5 6">1BSP15-2V2</strain>
    </source>
</reference>
<dbReference type="InterPro" id="IPR000524">
    <property type="entry name" value="Tscrpt_reg_HTH_GntR"/>
</dbReference>
<evidence type="ECO:0000256" key="3">
    <source>
        <dbReference type="ARBA" id="ARBA00023163"/>
    </source>
</evidence>
<dbReference type="SMART" id="SM00866">
    <property type="entry name" value="UTRA"/>
    <property type="match status" value="1"/>
</dbReference>
<dbReference type="SUPFAM" id="SSF46785">
    <property type="entry name" value="Winged helix' DNA-binding domain"/>
    <property type="match status" value="1"/>
</dbReference>
<organism evidence="5 6">
    <name type="scientific">Fodinibius salsisoli</name>
    <dbReference type="NCBI Taxonomy" id="2820877"/>
    <lineage>
        <taxon>Bacteria</taxon>
        <taxon>Pseudomonadati</taxon>
        <taxon>Balneolota</taxon>
        <taxon>Balneolia</taxon>
        <taxon>Balneolales</taxon>
        <taxon>Balneolaceae</taxon>
        <taxon>Fodinibius</taxon>
    </lineage>
</organism>
<evidence type="ECO:0000313" key="5">
    <source>
        <dbReference type="EMBL" id="MCW9705576.1"/>
    </source>
</evidence>
<feature type="domain" description="HTH gntR-type" evidence="4">
    <location>
        <begin position="6"/>
        <end position="74"/>
    </location>
</feature>
<protein>
    <submittedName>
        <fullName evidence="5">GntR family transcriptional regulator</fullName>
    </submittedName>
</protein>
<keyword evidence="6" id="KW-1185">Reference proteome</keyword>
<dbReference type="InterPro" id="IPR036388">
    <property type="entry name" value="WH-like_DNA-bd_sf"/>
</dbReference>
<dbReference type="InterPro" id="IPR050679">
    <property type="entry name" value="Bact_HTH_transcr_reg"/>
</dbReference>
<dbReference type="PROSITE" id="PS50949">
    <property type="entry name" value="HTH_GNTR"/>
    <property type="match status" value="1"/>
</dbReference>
<dbReference type="Gene3D" id="1.10.10.10">
    <property type="entry name" value="Winged helix-like DNA-binding domain superfamily/Winged helix DNA-binding domain"/>
    <property type="match status" value="1"/>
</dbReference>
<dbReference type="Proteomes" id="UP001207918">
    <property type="component" value="Unassembled WGS sequence"/>
</dbReference>
<accession>A0ABT3PI18</accession>
<keyword evidence="2" id="KW-0238">DNA-binding</keyword>
<dbReference type="SMART" id="SM00345">
    <property type="entry name" value="HTH_GNTR"/>
    <property type="match status" value="1"/>
</dbReference>
<evidence type="ECO:0000256" key="2">
    <source>
        <dbReference type="ARBA" id="ARBA00023125"/>
    </source>
</evidence>
<sequence>MLKEGIPRHTQISQWLRQQIEDHKFKADEQLPSENELCQKFEVSRVTVRKALQTLENEQLIYRSQGLGSFVNDDRPRQSLIQLTDFEEDMQRAGMEASSSVITFKPVPVVEPIASKLNIDPDSTVVRLDRLRLGDGQPIAFDITWLPMFYGQLIEGYELDKETIYDILERDYEIPVDKGYYRIEAESADAYLANHLQVEEQAALLLIDRLSLTVGEKPVYYQKRYYRSDRIVYELMAERNRDSKGGEGNMPLREFLPVVKK</sequence>
<dbReference type="Pfam" id="PF07702">
    <property type="entry name" value="UTRA"/>
    <property type="match status" value="1"/>
</dbReference>
<dbReference type="InterPro" id="IPR011663">
    <property type="entry name" value="UTRA"/>
</dbReference>
<dbReference type="InterPro" id="IPR036390">
    <property type="entry name" value="WH_DNA-bd_sf"/>
</dbReference>
<dbReference type="EMBL" id="JAGGJA010000001">
    <property type="protein sequence ID" value="MCW9705576.1"/>
    <property type="molecule type" value="Genomic_DNA"/>
</dbReference>
<dbReference type="CDD" id="cd07377">
    <property type="entry name" value="WHTH_GntR"/>
    <property type="match status" value="1"/>
</dbReference>
<keyword evidence="1" id="KW-0805">Transcription regulation</keyword>
<evidence type="ECO:0000259" key="4">
    <source>
        <dbReference type="PROSITE" id="PS50949"/>
    </source>
</evidence>
<proteinExistence type="predicted"/>
<dbReference type="Pfam" id="PF00392">
    <property type="entry name" value="GntR"/>
    <property type="match status" value="1"/>
</dbReference>
<dbReference type="PANTHER" id="PTHR44846:SF1">
    <property type="entry name" value="MANNOSYL-D-GLYCERATE TRANSPORT_METABOLISM SYSTEM REPRESSOR MNGR-RELATED"/>
    <property type="match status" value="1"/>
</dbReference>
<evidence type="ECO:0000313" key="6">
    <source>
        <dbReference type="Proteomes" id="UP001207918"/>
    </source>
</evidence>
<evidence type="ECO:0000256" key="1">
    <source>
        <dbReference type="ARBA" id="ARBA00023015"/>
    </source>
</evidence>
<dbReference type="PANTHER" id="PTHR44846">
    <property type="entry name" value="MANNOSYL-D-GLYCERATE TRANSPORT/METABOLISM SYSTEM REPRESSOR MNGR-RELATED"/>
    <property type="match status" value="1"/>
</dbReference>
<dbReference type="InterPro" id="IPR028978">
    <property type="entry name" value="Chorismate_lyase_/UTRA_dom_sf"/>
</dbReference>
<gene>
    <name evidence="5" type="ORF">J6I44_01855</name>
</gene>
<dbReference type="PRINTS" id="PR00035">
    <property type="entry name" value="HTHGNTR"/>
</dbReference>
<dbReference type="SUPFAM" id="SSF64288">
    <property type="entry name" value="Chorismate lyase-like"/>
    <property type="match status" value="1"/>
</dbReference>
<keyword evidence="3" id="KW-0804">Transcription</keyword>
<name>A0ABT3PI18_9BACT</name>